<accession>A0A225E5J3</accession>
<dbReference type="PANTHER" id="PTHR35889:SF3">
    <property type="entry name" value="F-BOX DOMAIN-CONTAINING PROTEIN"/>
    <property type="match status" value="1"/>
</dbReference>
<gene>
    <name evidence="4" type="ORF">FRUB_01707</name>
</gene>
<sequence length="697" mass="77586">MLLLLVPCVMAAEPYEIPPEKKNHWAWKPVSAVSPPAVKEAAWVKSPIDRFVLAKLEAAGLKPAAPASREVLIRRVAFDLIGLPPTPREIDDFVNDTSPDAWAKVVDRLLASPHYGERWGRHWLDLARYADSNGYEYDEIRPDAWRYRDYVIDSFNADKPYTRFVREQLAGDELAPDDPAAVIATGFNLLGPDMTDSSDQVQRRQNTLTDMTDTTALAFLGLTLGCARCHDHKFEPFPQTDYYRLQAFFTPAKFRADVNIVPKNQRAALAEAAARHEATRKPVRAALDALEGPYRTKLRAAKLAKQSEEVREAHETPEGQRTPAQRERVAETIRFVSVSPAEVLKGMTDEEKQRHKELSDRLKAIEAAKPKVPVAMGLEDGKPEKTYLLERGEPANKGEEVRPGFPIVLTAEKPKIAPPWESTTGRRTALADWIADERNPLAARVMVNRLWHHHFGRGIVRTPSDFGVRGDAPTHPELLDWLAGEFVRGGWSLKRMHKTMLMSATYQQSTTASPDALKADPDNNLFSRMNRQRIEGEIVRDSLLAVSGRLNPKPGGPGVSVPGPAADKGARPATVTADKAEYTRRSVYLFARRNLRNPFLEAFDLPDSNLSCPQRERSTTAPQALALLNDADVIASAKALAAKLKDEPDPVAAVYRITLGRLPTAAEATVAREFLKDSPLSELCRALFNVNEFVYVD</sequence>
<feature type="region of interest" description="Disordered" evidence="1">
    <location>
        <begin position="549"/>
        <end position="575"/>
    </location>
</feature>
<dbReference type="PANTHER" id="PTHR35889">
    <property type="entry name" value="CYCLOINULO-OLIGOSACCHARIDE FRUCTANOTRANSFERASE-RELATED"/>
    <property type="match status" value="1"/>
</dbReference>
<evidence type="ECO:0000259" key="2">
    <source>
        <dbReference type="Pfam" id="PF07583"/>
    </source>
</evidence>
<keyword evidence="5" id="KW-1185">Reference proteome</keyword>
<feature type="domain" description="DUF1549" evidence="2">
    <location>
        <begin position="47"/>
        <end position="252"/>
    </location>
</feature>
<organism evidence="4 5">
    <name type="scientific">Fimbriiglobus ruber</name>
    <dbReference type="NCBI Taxonomy" id="1908690"/>
    <lineage>
        <taxon>Bacteria</taxon>
        <taxon>Pseudomonadati</taxon>
        <taxon>Planctomycetota</taxon>
        <taxon>Planctomycetia</taxon>
        <taxon>Gemmatales</taxon>
        <taxon>Gemmataceae</taxon>
        <taxon>Fimbriiglobus</taxon>
    </lineage>
</organism>
<evidence type="ECO:0008006" key="6">
    <source>
        <dbReference type="Google" id="ProtNLM"/>
    </source>
</evidence>
<feature type="region of interest" description="Disordered" evidence="1">
    <location>
        <begin position="302"/>
        <end position="327"/>
    </location>
</feature>
<evidence type="ECO:0000313" key="5">
    <source>
        <dbReference type="Proteomes" id="UP000214646"/>
    </source>
</evidence>
<dbReference type="InterPro" id="IPR022655">
    <property type="entry name" value="DUF1553"/>
</dbReference>
<protein>
    <recommendedName>
        <fullName evidence="6">Cytochrome c domain-containing protein</fullName>
    </recommendedName>
</protein>
<evidence type="ECO:0000259" key="3">
    <source>
        <dbReference type="Pfam" id="PF07587"/>
    </source>
</evidence>
<proteinExistence type="predicted"/>
<dbReference type="EMBL" id="NIDE01000002">
    <property type="protein sequence ID" value="OWK45376.1"/>
    <property type="molecule type" value="Genomic_DNA"/>
</dbReference>
<dbReference type="AlphaFoldDB" id="A0A225E5J3"/>
<comment type="caution">
    <text evidence="4">The sequence shown here is derived from an EMBL/GenBank/DDBJ whole genome shotgun (WGS) entry which is preliminary data.</text>
</comment>
<dbReference type="Proteomes" id="UP000214646">
    <property type="component" value="Unassembled WGS sequence"/>
</dbReference>
<feature type="compositionally biased region" description="Basic and acidic residues" evidence="1">
    <location>
        <begin position="305"/>
        <end position="327"/>
    </location>
</feature>
<evidence type="ECO:0000313" key="4">
    <source>
        <dbReference type="EMBL" id="OWK45376.1"/>
    </source>
</evidence>
<dbReference type="InterPro" id="IPR011444">
    <property type="entry name" value="DUF1549"/>
</dbReference>
<feature type="domain" description="DUF1553" evidence="3">
    <location>
        <begin position="426"/>
        <end position="675"/>
    </location>
</feature>
<dbReference type="Pfam" id="PF07583">
    <property type="entry name" value="PSCyt2"/>
    <property type="match status" value="1"/>
</dbReference>
<name>A0A225E5J3_9BACT</name>
<evidence type="ECO:0000256" key="1">
    <source>
        <dbReference type="SAM" id="MobiDB-lite"/>
    </source>
</evidence>
<reference evidence="5" key="1">
    <citation type="submission" date="2017-06" db="EMBL/GenBank/DDBJ databases">
        <title>Genome analysis of Fimbriiglobus ruber SP5, the first member of the order Planctomycetales with confirmed chitinolytic capability.</title>
        <authorList>
            <person name="Ravin N.V."/>
            <person name="Rakitin A.L."/>
            <person name="Ivanova A.A."/>
            <person name="Beletsky A.V."/>
            <person name="Kulichevskaya I.S."/>
            <person name="Mardanov A.V."/>
            <person name="Dedysh S.N."/>
        </authorList>
    </citation>
    <scope>NUCLEOTIDE SEQUENCE [LARGE SCALE GENOMIC DNA]</scope>
    <source>
        <strain evidence="5">SP5</strain>
    </source>
</reference>
<dbReference type="Pfam" id="PF07587">
    <property type="entry name" value="PSD1"/>
    <property type="match status" value="1"/>
</dbReference>